<gene>
    <name evidence="8" type="ORF">J0695_37025</name>
</gene>
<evidence type="ECO:0000256" key="1">
    <source>
        <dbReference type="ARBA" id="ARBA00010617"/>
    </source>
</evidence>
<dbReference type="GO" id="GO:0004497">
    <property type="term" value="F:monooxygenase activity"/>
    <property type="evidence" value="ECO:0007669"/>
    <property type="project" value="UniProtKB-KW"/>
</dbReference>
<evidence type="ECO:0000256" key="5">
    <source>
        <dbReference type="ARBA" id="ARBA00023004"/>
    </source>
</evidence>
<dbReference type="EMBL" id="JAFLRJ010000576">
    <property type="protein sequence ID" value="MBO0517324.1"/>
    <property type="molecule type" value="Genomic_DNA"/>
</dbReference>
<reference evidence="8" key="1">
    <citation type="submission" date="2021-03" db="EMBL/GenBank/DDBJ databases">
        <title>Streptomyces poriferae sp. nov., a novel marine sponge-derived Actinobacteria species with anti-MRSA activity.</title>
        <authorList>
            <person name="Sandoval-Powers M."/>
            <person name="Kralova S."/>
            <person name="Nguyen G.-S."/>
            <person name="Fawwal D."/>
            <person name="Degnes K."/>
            <person name="Klinkenberg G."/>
            <person name="Sletta H."/>
            <person name="Wentzel A."/>
            <person name="Liles M.R."/>
        </authorList>
    </citation>
    <scope>NUCLEOTIDE SEQUENCE</scope>
    <source>
        <strain evidence="8">DSM 41794</strain>
    </source>
</reference>
<dbReference type="InterPro" id="IPR036396">
    <property type="entry name" value="Cyt_P450_sf"/>
</dbReference>
<dbReference type="GO" id="GO:0020037">
    <property type="term" value="F:heme binding"/>
    <property type="evidence" value="ECO:0007669"/>
    <property type="project" value="InterPro"/>
</dbReference>
<feature type="non-terminal residue" evidence="8">
    <location>
        <position position="1"/>
    </location>
</feature>
<dbReference type="Gene3D" id="1.10.630.10">
    <property type="entry name" value="Cytochrome P450"/>
    <property type="match status" value="1"/>
</dbReference>
<evidence type="ECO:0000256" key="7">
    <source>
        <dbReference type="RuleBase" id="RU000461"/>
    </source>
</evidence>
<dbReference type="GO" id="GO:0016705">
    <property type="term" value="F:oxidoreductase activity, acting on paired donors, with incorporation or reduction of molecular oxygen"/>
    <property type="evidence" value="ECO:0007669"/>
    <property type="project" value="InterPro"/>
</dbReference>
<keyword evidence="4 7" id="KW-0560">Oxidoreductase</keyword>
<dbReference type="InterPro" id="IPR001128">
    <property type="entry name" value="Cyt_P450"/>
</dbReference>
<dbReference type="RefSeq" id="WP_206969147.1">
    <property type="nucleotide sequence ID" value="NZ_JAFLRJ010000576.1"/>
</dbReference>
<dbReference type="SUPFAM" id="SSF48264">
    <property type="entry name" value="Cytochrome P450"/>
    <property type="match status" value="1"/>
</dbReference>
<dbReference type="FunFam" id="1.10.630.10:FF:000018">
    <property type="entry name" value="Cytochrome P450 monooxygenase"/>
    <property type="match status" value="1"/>
</dbReference>
<sequence length="379" mass="41056">PASRGSREGAITRAALPDGSPCWLVTGYSEVRSVLADPRFSADARTPGFPFLSPGQRQLATSKPSFIRMDDPEHARLRRMVTKDFLVKRIEALRPGIQSIVDETIDRMVAKGQPADLVGDFALPVPSLVICLMLGVPYQDHELFQSLSRTLLDNTTSKEQAAEAHHQLMDYLAGLSAHKADHPGDDILSRLVARDDLDPQQTASLGFLLLVTGHESTANMSALAVLALLRDPERAARLRADPALVPGAVEELLRWLTIIHLGLARAATQDVEIGGQTVRAGDGVICMLSAANRDPGMFGGEGATDPGELDLTRDARRHLAFGFGVHQCLGQPLARAELQIILETLLRRLPGLRPAAGEQELAYSTENIVYGLKALPVVW</sequence>
<dbReference type="PROSITE" id="PS00086">
    <property type="entry name" value="CYTOCHROME_P450"/>
    <property type="match status" value="1"/>
</dbReference>
<keyword evidence="6 7" id="KW-0503">Monooxygenase</keyword>
<comment type="caution">
    <text evidence="8">The sequence shown here is derived from an EMBL/GenBank/DDBJ whole genome shotgun (WGS) entry which is preliminary data.</text>
</comment>
<evidence type="ECO:0000256" key="4">
    <source>
        <dbReference type="ARBA" id="ARBA00023002"/>
    </source>
</evidence>
<dbReference type="PANTHER" id="PTHR46696">
    <property type="entry name" value="P450, PUTATIVE (EUROFUNG)-RELATED"/>
    <property type="match status" value="1"/>
</dbReference>
<dbReference type="GO" id="GO:0005506">
    <property type="term" value="F:iron ion binding"/>
    <property type="evidence" value="ECO:0007669"/>
    <property type="project" value="InterPro"/>
</dbReference>
<dbReference type="AlphaFoldDB" id="A0A939JN03"/>
<dbReference type="InterPro" id="IPR002397">
    <property type="entry name" value="Cyt_P450_B"/>
</dbReference>
<evidence type="ECO:0000313" key="9">
    <source>
        <dbReference type="Proteomes" id="UP000664167"/>
    </source>
</evidence>
<name>A0A939JN03_9ACTN</name>
<comment type="similarity">
    <text evidence="1 7">Belongs to the cytochrome P450 family.</text>
</comment>
<organism evidence="8 9">
    <name type="scientific">Streptomyces beijiangensis</name>
    <dbReference type="NCBI Taxonomy" id="163361"/>
    <lineage>
        <taxon>Bacteria</taxon>
        <taxon>Bacillati</taxon>
        <taxon>Actinomycetota</taxon>
        <taxon>Actinomycetes</taxon>
        <taxon>Kitasatosporales</taxon>
        <taxon>Streptomycetaceae</taxon>
        <taxon>Streptomyces</taxon>
    </lineage>
</organism>
<evidence type="ECO:0000256" key="3">
    <source>
        <dbReference type="ARBA" id="ARBA00022723"/>
    </source>
</evidence>
<dbReference type="PRINTS" id="PR00385">
    <property type="entry name" value="P450"/>
</dbReference>
<dbReference type="InterPro" id="IPR017972">
    <property type="entry name" value="Cyt_P450_CS"/>
</dbReference>
<accession>A0A939JN03</accession>
<keyword evidence="5 7" id="KW-0408">Iron</keyword>
<evidence type="ECO:0000256" key="2">
    <source>
        <dbReference type="ARBA" id="ARBA00022617"/>
    </source>
</evidence>
<proteinExistence type="inferred from homology"/>
<evidence type="ECO:0000313" key="8">
    <source>
        <dbReference type="EMBL" id="MBO0517324.1"/>
    </source>
</evidence>
<evidence type="ECO:0000256" key="6">
    <source>
        <dbReference type="ARBA" id="ARBA00023033"/>
    </source>
</evidence>
<dbReference type="PANTHER" id="PTHR46696:SF1">
    <property type="entry name" value="CYTOCHROME P450 YJIB-RELATED"/>
    <property type="match status" value="1"/>
</dbReference>
<keyword evidence="3 7" id="KW-0479">Metal-binding</keyword>
<dbReference type="PRINTS" id="PR00359">
    <property type="entry name" value="BP450"/>
</dbReference>
<keyword evidence="9" id="KW-1185">Reference proteome</keyword>
<keyword evidence="2 7" id="KW-0349">Heme</keyword>
<protein>
    <submittedName>
        <fullName evidence="8">Cytochrome P450</fullName>
    </submittedName>
</protein>
<dbReference type="Pfam" id="PF00067">
    <property type="entry name" value="p450"/>
    <property type="match status" value="1"/>
</dbReference>
<dbReference type="Proteomes" id="UP000664167">
    <property type="component" value="Unassembled WGS sequence"/>
</dbReference>
<dbReference type="CDD" id="cd11030">
    <property type="entry name" value="CYP105-like"/>
    <property type="match status" value="1"/>
</dbReference>